<evidence type="ECO:0000313" key="2">
    <source>
        <dbReference type="EMBL" id="CCE90300.1"/>
    </source>
</evidence>
<dbReference type="AlphaFoldDB" id="G8ZNV6"/>
<feature type="compositionally biased region" description="Polar residues" evidence="1">
    <location>
        <begin position="287"/>
        <end position="309"/>
    </location>
</feature>
<dbReference type="KEGG" id="tdl:TDEL_0B01710"/>
<dbReference type="GO" id="GO:0000398">
    <property type="term" value="P:mRNA splicing, via spliceosome"/>
    <property type="evidence" value="ECO:0007669"/>
    <property type="project" value="EnsemblFungi"/>
</dbReference>
<proteinExistence type="predicted"/>
<dbReference type="GO" id="GO:0005685">
    <property type="term" value="C:U1 snRNP"/>
    <property type="evidence" value="ECO:0007669"/>
    <property type="project" value="EnsemblFungi"/>
</dbReference>
<organism evidence="2 3">
    <name type="scientific">Torulaspora delbrueckii</name>
    <name type="common">Yeast</name>
    <name type="synonym">Candida colliculosa</name>
    <dbReference type="NCBI Taxonomy" id="4950"/>
    <lineage>
        <taxon>Eukaryota</taxon>
        <taxon>Fungi</taxon>
        <taxon>Dikarya</taxon>
        <taxon>Ascomycota</taxon>
        <taxon>Saccharomycotina</taxon>
        <taxon>Saccharomycetes</taxon>
        <taxon>Saccharomycetales</taxon>
        <taxon>Saccharomycetaceae</taxon>
        <taxon>Torulaspora</taxon>
    </lineage>
</organism>
<dbReference type="GO" id="GO:0003729">
    <property type="term" value="F:mRNA binding"/>
    <property type="evidence" value="ECO:0007669"/>
    <property type="project" value="EnsemblFungi"/>
</dbReference>
<evidence type="ECO:0000256" key="1">
    <source>
        <dbReference type="SAM" id="MobiDB-lite"/>
    </source>
</evidence>
<dbReference type="eggNOG" id="ENOG502R3P5">
    <property type="taxonomic scope" value="Eukaryota"/>
</dbReference>
<dbReference type="STRING" id="1076872.G8ZNV6"/>
<dbReference type="HOGENOM" id="CLU_554561_0_0_1"/>
<keyword evidence="3" id="KW-1185">Reference proteome</keyword>
<accession>G8ZNV6</accession>
<dbReference type="Pfam" id="PF19097">
    <property type="entry name" value="Snu56_snRNP"/>
    <property type="match status" value="1"/>
</dbReference>
<dbReference type="GeneID" id="11504142"/>
<dbReference type="InterPro" id="IPR043954">
    <property type="entry name" value="Snu56_snRNP"/>
</dbReference>
<dbReference type="FunCoup" id="G8ZNV6">
    <property type="interactions" value="185"/>
</dbReference>
<evidence type="ECO:0000313" key="3">
    <source>
        <dbReference type="Proteomes" id="UP000005627"/>
    </source>
</evidence>
<feature type="region of interest" description="Disordered" evidence="1">
    <location>
        <begin position="276"/>
        <end position="326"/>
    </location>
</feature>
<protein>
    <submittedName>
        <fullName evidence="2">Uncharacterized protein</fullName>
    </submittedName>
</protein>
<name>G8ZNV6_TORDE</name>
<gene>
    <name evidence="2" type="primary">TDEL0B01710</name>
    <name evidence="2" type="ORF">TDEL_0B01710</name>
</gene>
<dbReference type="EMBL" id="HE616743">
    <property type="protein sequence ID" value="CCE90300.1"/>
    <property type="molecule type" value="Genomic_DNA"/>
</dbReference>
<feature type="compositionally biased region" description="Low complexity" evidence="1">
    <location>
        <begin position="313"/>
        <end position="325"/>
    </location>
</feature>
<dbReference type="GO" id="GO:0071004">
    <property type="term" value="C:U2-type prespliceosome"/>
    <property type="evidence" value="ECO:0007669"/>
    <property type="project" value="EnsemblFungi"/>
</dbReference>
<dbReference type="InParanoid" id="G8ZNV6"/>
<dbReference type="Proteomes" id="UP000005627">
    <property type="component" value="Chromosome 2"/>
</dbReference>
<dbReference type="RefSeq" id="XP_003679511.1">
    <property type="nucleotide sequence ID" value="XM_003679463.1"/>
</dbReference>
<reference evidence="2 3" key="1">
    <citation type="journal article" date="2011" name="Proc. Natl. Acad. Sci. U.S.A.">
        <title>Evolutionary erosion of yeast sex chromosomes by mating-type switching accidents.</title>
        <authorList>
            <person name="Gordon J.L."/>
            <person name="Armisen D."/>
            <person name="Proux-Wera E."/>
            <person name="Oheigeartaigh S.S."/>
            <person name="Byrne K.P."/>
            <person name="Wolfe K.H."/>
        </authorList>
    </citation>
    <scope>NUCLEOTIDE SEQUENCE [LARGE SCALE GENOMIC DNA]</scope>
    <source>
        <strain evidence="3">ATCC 10662 / CBS 1146 / NBRC 0425 / NCYC 2629 / NRRL Y-866</strain>
    </source>
</reference>
<dbReference type="GO" id="GO:0000243">
    <property type="term" value="C:commitment complex"/>
    <property type="evidence" value="ECO:0007669"/>
    <property type="project" value="EnsemblFungi"/>
</dbReference>
<sequence>MPVKKRQFQQGVIPNSKRQRKTHDEFFQSQDLWKNLDRVRTSYNGAESVMKNSYLFITVFTKSAIAEYNSCIKSLHEYVDAEKLQLIELEADYGFLMLKSFTLLDCCLVLTVLFALKNKRWIAANASEYFSIPSNVALAGCIYLPENFTGTEKRYQSPISISESHFNSILGFRELSFSASSNISLTSFMDSLSTLFSTMKFGKSTGAIVQRFHKAFRHYQNRLNLSLHEGSLPVGIMFDMAKVRRENLPNIENSKRNLKAYAEQVVTFNNQASLKKDVSTKEDTEDTNNVTKQVPNRQQASDHSGSSRNLMLASGANHSNSGNNNFMTQDQIKEHCVATIKASMDVLKTKSPYQIFKLYVKCPRQDYADIVYQNLNDLRSQTNCNIVILNLNNLHESNPWFDSLDVGPYTSFVQRPHPSTVRVISIGGIGEHMIKALDAISKVLSTPLPSVTH</sequence>
<dbReference type="OrthoDB" id="4034976at2759"/>